<dbReference type="Pfam" id="PF02537">
    <property type="entry name" value="CRCB"/>
    <property type="match status" value="1"/>
</dbReference>
<keyword evidence="12" id="KW-0479">Metal-binding</keyword>
<keyword evidence="5 12" id="KW-1133">Transmembrane helix</keyword>
<protein>
    <recommendedName>
        <fullName evidence="12">Fluoride-specific ion channel FluC</fullName>
    </recommendedName>
</protein>
<evidence type="ECO:0000256" key="3">
    <source>
        <dbReference type="ARBA" id="ARBA00022519"/>
    </source>
</evidence>
<evidence type="ECO:0000256" key="2">
    <source>
        <dbReference type="ARBA" id="ARBA00022475"/>
    </source>
</evidence>
<evidence type="ECO:0000256" key="11">
    <source>
        <dbReference type="ARBA" id="ARBA00035585"/>
    </source>
</evidence>
<dbReference type="GO" id="GO:0005886">
    <property type="term" value="C:plasma membrane"/>
    <property type="evidence" value="ECO:0007669"/>
    <property type="project" value="UniProtKB-SubCell"/>
</dbReference>
<comment type="similarity">
    <text evidence="10 12">Belongs to the fluoride channel Fluc/FEX (TC 1.A.43) family.</text>
</comment>
<proteinExistence type="inferred from homology"/>
<dbReference type="PANTHER" id="PTHR28259">
    <property type="entry name" value="FLUORIDE EXPORT PROTEIN 1-RELATED"/>
    <property type="match status" value="1"/>
</dbReference>
<evidence type="ECO:0000256" key="10">
    <source>
        <dbReference type="ARBA" id="ARBA00035120"/>
    </source>
</evidence>
<accession>A0AAU9AHM5</accession>
<feature type="transmembrane region" description="Helical" evidence="12">
    <location>
        <begin position="72"/>
        <end position="96"/>
    </location>
</feature>
<dbReference type="Proteomes" id="UP000218824">
    <property type="component" value="Chromosome"/>
</dbReference>
<dbReference type="HAMAP" id="MF_00454">
    <property type="entry name" value="FluC"/>
    <property type="match status" value="1"/>
</dbReference>
<dbReference type="EMBL" id="AP014940">
    <property type="protein sequence ID" value="BAV98211.1"/>
    <property type="molecule type" value="Genomic_DNA"/>
</dbReference>
<comment type="subcellular location">
    <subcellularLocation>
        <location evidence="1 12">Cell membrane</location>
        <topology evidence="1 12">Multi-pass membrane protein</topology>
    </subcellularLocation>
</comment>
<comment type="function">
    <text evidence="12">Fluoride-specific ion channel. Important for reducing fluoride concentration in the cell, thus reducing its toxicity.</text>
</comment>
<comment type="catalytic activity">
    <reaction evidence="11">
        <text>fluoride(in) = fluoride(out)</text>
        <dbReference type="Rhea" id="RHEA:76159"/>
        <dbReference type="ChEBI" id="CHEBI:17051"/>
    </reaction>
    <physiologicalReaction direction="left-to-right" evidence="11">
        <dbReference type="Rhea" id="RHEA:76160"/>
    </physiologicalReaction>
</comment>
<evidence type="ECO:0000256" key="9">
    <source>
        <dbReference type="ARBA" id="ARBA00023303"/>
    </source>
</evidence>
<evidence type="ECO:0000313" key="14">
    <source>
        <dbReference type="Proteomes" id="UP000218824"/>
    </source>
</evidence>
<keyword evidence="2 12" id="KW-1003">Cell membrane</keyword>
<keyword evidence="8 12" id="KW-0472">Membrane</keyword>
<evidence type="ECO:0000256" key="6">
    <source>
        <dbReference type="ARBA" id="ARBA00023053"/>
    </source>
</evidence>
<keyword evidence="9 12" id="KW-0407">Ion channel</keyword>
<dbReference type="GO" id="GO:0046872">
    <property type="term" value="F:metal ion binding"/>
    <property type="evidence" value="ECO:0007669"/>
    <property type="project" value="UniProtKB-KW"/>
</dbReference>
<dbReference type="KEGG" id="lem:LEN_2724"/>
<organism evidence="13 14">
    <name type="scientific">Lysobacter enzymogenes</name>
    <dbReference type="NCBI Taxonomy" id="69"/>
    <lineage>
        <taxon>Bacteria</taxon>
        <taxon>Pseudomonadati</taxon>
        <taxon>Pseudomonadota</taxon>
        <taxon>Gammaproteobacteria</taxon>
        <taxon>Lysobacterales</taxon>
        <taxon>Lysobacteraceae</taxon>
        <taxon>Lysobacter</taxon>
    </lineage>
</organism>
<evidence type="ECO:0000313" key="13">
    <source>
        <dbReference type="EMBL" id="BAV98211.1"/>
    </source>
</evidence>
<evidence type="ECO:0000256" key="1">
    <source>
        <dbReference type="ARBA" id="ARBA00004651"/>
    </source>
</evidence>
<gene>
    <name evidence="12 13" type="primary">crcB</name>
    <name evidence="12" type="synonym">fluC</name>
    <name evidence="13" type="ORF">LEN_2724</name>
</gene>
<feature type="binding site" evidence="12">
    <location>
        <position position="82"/>
    </location>
    <ligand>
        <name>Na(+)</name>
        <dbReference type="ChEBI" id="CHEBI:29101"/>
        <note>structural</note>
    </ligand>
</feature>
<dbReference type="RefSeq" id="WP_096378722.1">
    <property type="nucleotide sequence ID" value="NZ_AP014940.1"/>
</dbReference>
<dbReference type="GeneID" id="83064565"/>
<evidence type="ECO:0000256" key="12">
    <source>
        <dbReference type="HAMAP-Rule" id="MF_00454"/>
    </source>
</evidence>
<keyword evidence="6 12" id="KW-0915">Sodium</keyword>
<evidence type="ECO:0000256" key="7">
    <source>
        <dbReference type="ARBA" id="ARBA00023065"/>
    </source>
</evidence>
<feature type="transmembrane region" description="Helical" evidence="12">
    <location>
        <begin position="43"/>
        <end position="60"/>
    </location>
</feature>
<dbReference type="AlphaFoldDB" id="A0AAU9AHM5"/>
<reference evidence="13 14" key="1">
    <citation type="journal article" date="2017" name="DNA Res.">
        <title>Complete genome sequence and expression profile of the commercial lytic enzyme producer Lysobacter enzymogenes M497-1.</title>
        <authorList>
            <person name="Takami H."/>
            <person name="Toyoda A."/>
            <person name="Uchiyama I."/>
            <person name="Itoh T."/>
            <person name="Takaki Y."/>
            <person name="Arai W."/>
            <person name="Nishi S."/>
            <person name="Kawai M."/>
            <person name="Shinya K."/>
            <person name="Ikeda H."/>
        </authorList>
    </citation>
    <scope>NUCLEOTIDE SEQUENCE [LARGE SCALE GENOMIC DNA]</scope>
    <source>
        <strain evidence="13 14">M497-1</strain>
    </source>
</reference>
<dbReference type="PANTHER" id="PTHR28259:SF1">
    <property type="entry name" value="FLUORIDE EXPORT PROTEIN 1-RELATED"/>
    <property type="match status" value="1"/>
</dbReference>
<dbReference type="GO" id="GO:0062054">
    <property type="term" value="F:fluoride channel activity"/>
    <property type="evidence" value="ECO:0007669"/>
    <property type="project" value="UniProtKB-UniRule"/>
</dbReference>
<dbReference type="GO" id="GO:0140114">
    <property type="term" value="P:cellular detoxification of fluoride"/>
    <property type="evidence" value="ECO:0007669"/>
    <property type="project" value="UniProtKB-UniRule"/>
</dbReference>
<keyword evidence="12" id="KW-0813">Transport</keyword>
<keyword evidence="4 12" id="KW-0812">Transmembrane</keyword>
<evidence type="ECO:0000256" key="4">
    <source>
        <dbReference type="ARBA" id="ARBA00022692"/>
    </source>
</evidence>
<evidence type="ECO:0000256" key="5">
    <source>
        <dbReference type="ARBA" id="ARBA00022989"/>
    </source>
</evidence>
<name>A0AAU9AHM5_LYSEN</name>
<sequence length="133" mass="14081">MTRAALLQLLAVALGGALGTLLRHSANLLLPRLPAPWPTLSTLTVNLAGCFCAGLLLVWLGQRQDADFWRAVLLTGVLGGLTTFSAFGVDLLAMLRAARYEWLALTVLLHVGLGLAAIAVGWKLGQGLWPARA</sequence>
<keyword evidence="7 12" id="KW-0406">Ion transport</keyword>
<keyword evidence="3" id="KW-0997">Cell inner membrane</keyword>
<dbReference type="InterPro" id="IPR003691">
    <property type="entry name" value="FluC"/>
</dbReference>
<feature type="transmembrane region" description="Helical" evidence="12">
    <location>
        <begin position="102"/>
        <end position="122"/>
    </location>
</feature>
<feature type="binding site" evidence="12">
    <location>
        <position position="79"/>
    </location>
    <ligand>
        <name>Na(+)</name>
        <dbReference type="ChEBI" id="CHEBI:29101"/>
        <note>structural</note>
    </ligand>
</feature>
<comment type="activity regulation">
    <text evidence="12">Na(+) is not transported, but it plays an essential structural role and its presence is essential for fluoride channel function.</text>
</comment>
<evidence type="ECO:0000256" key="8">
    <source>
        <dbReference type="ARBA" id="ARBA00023136"/>
    </source>
</evidence>